<evidence type="ECO:0000313" key="3">
    <source>
        <dbReference type="Proteomes" id="UP001611383"/>
    </source>
</evidence>
<reference evidence="2 3" key="1">
    <citation type="submission" date="2019-08" db="EMBL/GenBank/DDBJ databases">
        <title>Archangium and Cystobacter genomes.</title>
        <authorList>
            <person name="Chen I.-C.K."/>
            <person name="Wielgoss S."/>
        </authorList>
    </citation>
    <scope>NUCLEOTIDE SEQUENCE [LARGE SCALE GENOMIC DNA]</scope>
    <source>
        <strain evidence="2 3">Cbm 6</strain>
    </source>
</reference>
<dbReference type="Gene3D" id="1.25.40.750">
    <property type="entry name" value="Domain of unknown function DUF5071"/>
    <property type="match status" value="1"/>
</dbReference>
<accession>A0ABY9X8Z1</accession>
<protein>
    <submittedName>
        <fullName evidence="2">DUF5071 domain-containing protein</fullName>
    </submittedName>
</protein>
<evidence type="ECO:0000313" key="2">
    <source>
        <dbReference type="EMBL" id="WNG51859.1"/>
    </source>
</evidence>
<keyword evidence="3" id="KW-1185">Reference proteome</keyword>
<sequence>MTDPLETLLPRHKTDLDNAHRVVERGYPAVAPLLPQLLEWVKDGNWPVAHILAPFLASIGSPIVPHVRDILRGDDDLWKYYVVARIVRMMPRATAEALRPELTRIASDPTSGEEVEAIDDLAAEILRQWEEPA</sequence>
<dbReference type="CDD" id="cd11743">
    <property type="entry name" value="Cthe_2751_like"/>
    <property type="match status" value="1"/>
</dbReference>
<dbReference type="InterPro" id="IPR031837">
    <property type="entry name" value="DUF5071"/>
</dbReference>
<feature type="domain" description="DUF5071" evidence="1">
    <location>
        <begin position="8"/>
        <end position="126"/>
    </location>
</feature>
<dbReference type="InterPro" id="IPR038692">
    <property type="entry name" value="Cthe_2751_sf"/>
</dbReference>
<dbReference type="Pfam" id="PF16804">
    <property type="entry name" value="DUF5071"/>
    <property type="match status" value="1"/>
</dbReference>
<dbReference type="EMBL" id="CP043494">
    <property type="protein sequence ID" value="WNG51859.1"/>
    <property type="molecule type" value="Genomic_DNA"/>
</dbReference>
<organism evidence="2 3">
    <name type="scientific">Archangium minus</name>
    <dbReference type="NCBI Taxonomy" id="83450"/>
    <lineage>
        <taxon>Bacteria</taxon>
        <taxon>Pseudomonadati</taxon>
        <taxon>Myxococcota</taxon>
        <taxon>Myxococcia</taxon>
        <taxon>Myxococcales</taxon>
        <taxon>Cystobacterineae</taxon>
        <taxon>Archangiaceae</taxon>
        <taxon>Archangium</taxon>
    </lineage>
</organism>
<dbReference type="Proteomes" id="UP001611383">
    <property type="component" value="Chromosome"/>
</dbReference>
<name>A0ABY9X8Z1_9BACT</name>
<dbReference type="RefSeq" id="WP_395812160.1">
    <property type="nucleotide sequence ID" value="NZ_CP043494.1"/>
</dbReference>
<gene>
    <name evidence="2" type="ORF">F0U60_52940</name>
</gene>
<proteinExistence type="predicted"/>
<evidence type="ECO:0000259" key="1">
    <source>
        <dbReference type="Pfam" id="PF16804"/>
    </source>
</evidence>